<proteinExistence type="predicted"/>
<gene>
    <name evidence="2" type="ORF">Naga_100293g1</name>
</gene>
<accession>W7T751</accession>
<feature type="region of interest" description="Disordered" evidence="1">
    <location>
        <begin position="1"/>
        <end position="25"/>
    </location>
</feature>
<evidence type="ECO:0000313" key="3">
    <source>
        <dbReference type="Proteomes" id="UP000019335"/>
    </source>
</evidence>
<feature type="compositionally biased region" description="Basic and acidic residues" evidence="1">
    <location>
        <begin position="1"/>
        <end position="10"/>
    </location>
</feature>
<dbReference type="AlphaFoldDB" id="W7T751"/>
<reference evidence="2 3" key="1">
    <citation type="journal article" date="2014" name="Mol. Plant">
        <title>Chromosome Scale Genome Assembly and Transcriptome Profiling of Nannochloropsis gaditana in Nitrogen Depletion.</title>
        <authorList>
            <person name="Corteggiani Carpinelli E."/>
            <person name="Telatin A."/>
            <person name="Vitulo N."/>
            <person name="Forcato C."/>
            <person name="D'Angelo M."/>
            <person name="Schiavon R."/>
            <person name="Vezzi A."/>
            <person name="Giacometti G.M."/>
            <person name="Morosinotto T."/>
            <person name="Valle G."/>
        </authorList>
    </citation>
    <scope>NUCLEOTIDE SEQUENCE [LARGE SCALE GENOMIC DNA]</scope>
    <source>
        <strain evidence="2 3">B-31</strain>
    </source>
</reference>
<dbReference type="Proteomes" id="UP000019335">
    <property type="component" value="Chromosome 20"/>
</dbReference>
<organism evidence="2 3">
    <name type="scientific">Nannochloropsis gaditana</name>
    <dbReference type="NCBI Taxonomy" id="72520"/>
    <lineage>
        <taxon>Eukaryota</taxon>
        <taxon>Sar</taxon>
        <taxon>Stramenopiles</taxon>
        <taxon>Ochrophyta</taxon>
        <taxon>Eustigmatophyceae</taxon>
        <taxon>Eustigmatales</taxon>
        <taxon>Monodopsidaceae</taxon>
        <taxon>Nannochloropsis</taxon>
    </lineage>
</organism>
<sequence>MRGIRGDRVSSRCASGWTGRERENRGAWREVTKWNFGEEVGRRTGGRKRGGNGAGGGKERVQRATNCEILSAELVSVVRRLGRRVDKERRGGWGGEDMRSMDAPSDV</sequence>
<feature type="compositionally biased region" description="Basic and acidic residues" evidence="1">
    <location>
        <begin position="86"/>
        <end position="100"/>
    </location>
</feature>
<evidence type="ECO:0000256" key="1">
    <source>
        <dbReference type="SAM" id="MobiDB-lite"/>
    </source>
</evidence>
<protein>
    <submittedName>
        <fullName evidence="2">Uncharacterized protein</fullName>
    </submittedName>
</protein>
<name>W7T751_9STRA</name>
<keyword evidence="3" id="KW-1185">Reference proteome</keyword>
<dbReference type="EMBL" id="AZIL01002058">
    <property type="protein sequence ID" value="EWM22845.1"/>
    <property type="molecule type" value="Genomic_DNA"/>
</dbReference>
<feature type="region of interest" description="Disordered" evidence="1">
    <location>
        <begin position="86"/>
        <end position="107"/>
    </location>
</feature>
<feature type="region of interest" description="Disordered" evidence="1">
    <location>
        <begin position="39"/>
        <end position="60"/>
    </location>
</feature>
<comment type="caution">
    <text evidence="2">The sequence shown here is derived from an EMBL/GenBank/DDBJ whole genome shotgun (WGS) entry which is preliminary data.</text>
</comment>
<evidence type="ECO:0000313" key="2">
    <source>
        <dbReference type="EMBL" id="EWM22845.1"/>
    </source>
</evidence>